<evidence type="ECO:0000313" key="9">
    <source>
        <dbReference type="Proteomes" id="UP000465810"/>
    </source>
</evidence>
<dbReference type="GO" id="GO:0005886">
    <property type="term" value="C:plasma membrane"/>
    <property type="evidence" value="ECO:0007669"/>
    <property type="project" value="UniProtKB-SubCell"/>
</dbReference>
<keyword evidence="5 6" id="KW-0472">Membrane</keyword>
<dbReference type="Pfam" id="PF09335">
    <property type="entry name" value="VTT_dom"/>
    <property type="match status" value="1"/>
</dbReference>
<name>A0A7X4GKD9_9SPHN</name>
<evidence type="ECO:0000256" key="2">
    <source>
        <dbReference type="ARBA" id="ARBA00022475"/>
    </source>
</evidence>
<keyword evidence="4 6" id="KW-1133">Transmembrane helix</keyword>
<evidence type="ECO:0000256" key="6">
    <source>
        <dbReference type="SAM" id="Phobius"/>
    </source>
</evidence>
<feature type="transmembrane region" description="Helical" evidence="6">
    <location>
        <begin position="20"/>
        <end position="46"/>
    </location>
</feature>
<sequence length="201" mass="20962">MTATATDLLTSGLMAVANQPVLLVLVIVVATFILEDVATVTVALLASHMVIDGTIAVAALVAGTILGDLAVYYVARRAAHFPLVARFLGGAGLRPVLAWLKRHALGMVLIARFTPGLRLPVFAGAGSLGVPVRGFVIVIALSTLVWTPALYWAASRLGMSGLERYGMLSWALPAALIAVFLLAPRIVSCLIKRGAVTAVPV</sequence>
<keyword evidence="9" id="KW-1185">Reference proteome</keyword>
<dbReference type="RefSeq" id="WP_160987260.1">
    <property type="nucleotide sequence ID" value="NZ_WVTD01000022.1"/>
</dbReference>
<feature type="transmembrane region" description="Helical" evidence="6">
    <location>
        <begin position="121"/>
        <end position="145"/>
    </location>
</feature>
<evidence type="ECO:0000259" key="7">
    <source>
        <dbReference type="Pfam" id="PF09335"/>
    </source>
</evidence>
<evidence type="ECO:0000256" key="4">
    <source>
        <dbReference type="ARBA" id="ARBA00022989"/>
    </source>
</evidence>
<protein>
    <recommendedName>
        <fullName evidence="7">VTT domain-containing protein</fullName>
    </recommendedName>
</protein>
<dbReference type="AlphaFoldDB" id="A0A7X4GKD9"/>
<dbReference type="Proteomes" id="UP000465810">
    <property type="component" value="Unassembled WGS sequence"/>
</dbReference>
<proteinExistence type="predicted"/>
<dbReference type="PANTHER" id="PTHR42709:SF6">
    <property type="entry name" value="UNDECAPRENYL PHOSPHATE TRANSPORTER A"/>
    <property type="match status" value="1"/>
</dbReference>
<organism evidence="8 9">
    <name type="scientific">Novosphingobium silvae</name>
    <dbReference type="NCBI Taxonomy" id="2692619"/>
    <lineage>
        <taxon>Bacteria</taxon>
        <taxon>Pseudomonadati</taxon>
        <taxon>Pseudomonadota</taxon>
        <taxon>Alphaproteobacteria</taxon>
        <taxon>Sphingomonadales</taxon>
        <taxon>Sphingomonadaceae</taxon>
        <taxon>Novosphingobium</taxon>
    </lineage>
</organism>
<evidence type="ECO:0000256" key="1">
    <source>
        <dbReference type="ARBA" id="ARBA00004651"/>
    </source>
</evidence>
<dbReference type="InterPro" id="IPR051311">
    <property type="entry name" value="DedA_domain"/>
</dbReference>
<feature type="domain" description="VTT" evidence="7">
    <location>
        <begin position="42"/>
        <end position="150"/>
    </location>
</feature>
<feature type="transmembrane region" description="Helical" evidence="6">
    <location>
        <begin position="165"/>
        <end position="183"/>
    </location>
</feature>
<accession>A0A7X4GKD9</accession>
<evidence type="ECO:0000313" key="8">
    <source>
        <dbReference type="EMBL" id="MYL99875.1"/>
    </source>
</evidence>
<dbReference type="PANTHER" id="PTHR42709">
    <property type="entry name" value="ALKALINE PHOSPHATASE LIKE PROTEIN"/>
    <property type="match status" value="1"/>
</dbReference>
<evidence type="ECO:0000256" key="3">
    <source>
        <dbReference type="ARBA" id="ARBA00022692"/>
    </source>
</evidence>
<comment type="caution">
    <text evidence="8">The sequence shown here is derived from an EMBL/GenBank/DDBJ whole genome shotgun (WGS) entry which is preliminary data.</text>
</comment>
<dbReference type="InterPro" id="IPR032816">
    <property type="entry name" value="VTT_dom"/>
</dbReference>
<keyword evidence="2" id="KW-1003">Cell membrane</keyword>
<feature type="transmembrane region" description="Helical" evidence="6">
    <location>
        <begin position="53"/>
        <end position="75"/>
    </location>
</feature>
<keyword evidence="3 6" id="KW-0812">Transmembrane</keyword>
<comment type="subcellular location">
    <subcellularLocation>
        <location evidence="1">Cell membrane</location>
        <topology evidence="1">Multi-pass membrane protein</topology>
    </subcellularLocation>
</comment>
<reference evidence="8 9" key="1">
    <citation type="submission" date="2019-12" db="EMBL/GenBank/DDBJ databases">
        <authorList>
            <person name="Feng G."/>
            <person name="Zhu H."/>
        </authorList>
    </citation>
    <scope>NUCLEOTIDE SEQUENCE [LARGE SCALE GENOMIC DNA]</scope>
    <source>
        <strain evidence="8 9">FGD1</strain>
    </source>
</reference>
<dbReference type="EMBL" id="WVTD01000022">
    <property type="protein sequence ID" value="MYL99875.1"/>
    <property type="molecule type" value="Genomic_DNA"/>
</dbReference>
<evidence type="ECO:0000256" key="5">
    <source>
        <dbReference type="ARBA" id="ARBA00023136"/>
    </source>
</evidence>
<gene>
    <name evidence="8" type="ORF">GR702_19120</name>
</gene>